<dbReference type="InterPro" id="IPR051703">
    <property type="entry name" value="NF-kappa-B_Signaling_Reg"/>
</dbReference>
<evidence type="ECO:0000313" key="3">
    <source>
        <dbReference type="Proteomes" id="UP000623307"/>
    </source>
</evidence>
<name>A0ABX7HY35_9BURK</name>
<dbReference type="Proteomes" id="UP000623307">
    <property type="component" value="Chromosome 2"/>
</dbReference>
<keyword evidence="3" id="KW-1185">Reference proteome</keyword>
<dbReference type="Gene3D" id="3.90.320.10">
    <property type="match status" value="1"/>
</dbReference>
<dbReference type="SUPFAM" id="SSF52980">
    <property type="entry name" value="Restriction endonuclease-like"/>
    <property type="match status" value="1"/>
</dbReference>
<accession>A0ABX7HY35</accession>
<protein>
    <submittedName>
        <fullName evidence="2">YqaJ viral recombinase family protein</fullName>
    </submittedName>
</protein>
<dbReference type="CDD" id="cd22343">
    <property type="entry name" value="PDDEXK_lambda_exonuclease-like"/>
    <property type="match status" value="1"/>
</dbReference>
<dbReference type="PANTHER" id="PTHR46609:SF6">
    <property type="entry name" value="EXONUCLEASE, PHAGE-TYPE_RECB, C-TERMINAL DOMAIN-CONTAINING PROTEIN-RELATED"/>
    <property type="match status" value="1"/>
</dbReference>
<evidence type="ECO:0000259" key="1">
    <source>
        <dbReference type="Pfam" id="PF09588"/>
    </source>
</evidence>
<gene>
    <name evidence="2" type="ORF">JTE92_18175</name>
</gene>
<dbReference type="InterPro" id="IPR011335">
    <property type="entry name" value="Restrct_endonuc-II-like"/>
</dbReference>
<dbReference type="RefSeq" id="WP_063238531.1">
    <property type="nucleotide sequence ID" value="NZ_CP069810.1"/>
</dbReference>
<dbReference type="Pfam" id="PF09588">
    <property type="entry name" value="YqaJ"/>
    <property type="match status" value="1"/>
</dbReference>
<dbReference type="InterPro" id="IPR019080">
    <property type="entry name" value="YqaJ_viral_recombinase"/>
</dbReference>
<organism evidence="2 3">
    <name type="scientific">Cupriavidus oxalaticus</name>
    <dbReference type="NCBI Taxonomy" id="96344"/>
    <lineage>
        <taxon>Bacteria</taxon>
        <taxon>Pseudomonadati</taxon>
        <taxon>Pseudomonadota</taxon>
        <taxon>Betaproteobacteria</taxon>
        <taxon>Burkholderiales</taxon>
        <taxon>Burkholderiaceae</taxon>
        <taxon>Cupriavidus</taxon>
    </lineage>
</organism>
<reference evidence="2 3" key="1">
    <citation type="submission" date="2021-02" db="EMBL/GenBank/DDBJ databases">
        <title>Complete Genome Sequence of Cupriavidus oxalaticus Strain Ox1, a Soil Oxalate-Degrading Species.</title>
        <authorList>
            <person name="Palmieri F."/>
            <person name="Udriet P."/>
            <person name="Deuasquier M."/>
            <person name="Beaudoing E."/>
            <person name="Johnson S.L."/>
            <person name="Davenport K.W."/>
            <person name="Chain P.S."/>
            <person name="Bindschedler S."/>
            <person name="Junier P."/>
        </authorList>
    </citation>
    <scope>NUCLEOTIDE SEQUENCE [LARGE SCALE GENOMIC DNA]</scope>
    <source>
        <strain evidence="2 3">Ox1</strain>
    </source>
</reference>
<dbReference type="PANTHER" id="PTHR46609">
    <property type="entry name" value="EXONUCLEASE, PHAGE-TYPE/RECB, C-TERMINAL DOMAIN-CONTAINING PROTEIN"/>
    <property type="match status" value="1"/>
</dbReference>
<dbReference type="EMBL" id="CP069812">
    <property type="protein sequence ID" value="QRQ95383.1"/>
    <property type="molecule type" value="Genomic_DNA"/>
</dbReference>
<proteinExistence type="predicted"/>
<dbReference type="InterPro" id="IPR011604">
    <property type="entry name" value="PDDEXK-like_dom_sf"/>
</dbReference>
<feature type="domain" description="YqaJ viral recombinase" evidence="1">
    <location>
        <begin position="22"/>
        <end position="164"/>
    </location>
</feature>
<sequence length="221" mass="24800">MPWPPDRGGIVRLVTCQQGSKEWIAARVGVCTASMFRTARSRKKGSSERTEAALDYAFRLAVEILSGEALDDNFETWAMRRGHELEPDARIAHQADIGVYVQPVGMVLSDDGRFGASADGWIGDDGGAEYKCLVSPAELRTTLIGHDLAKYMDQVQGNLWLSGRRYWDFGIYCPAMKAIGKDFFRWRIQRDEEYIEAMVADLLEFDSLVQDNVAELRKLAA</sequence>
<evidence type="ECO:0000313" key="2">
    <source>
        <dbReference type="EMBL" id="QRQ95383.1"/>
    </source>
</evidence>